<dbReference type="Gene3D" id="3.30.160.60">
    <property type="entry name" value="Classic Zinc Finger"/>
    <property type="match status" value="1"/>
</dbReference>
<gene>
    <name evidence="12" type="ORF">EAE97_011573</name>
</gene>
<proteinExistence type="inferred from homology"/>
<evidence type="ECO:0000256" key="10">
    <source>
        <dbReference type="SAM" id="MobiDB-lite"/>
    </source>
</evidence>
<organism evidence="12 13">
    <name type="scientific">Botrytis byssoidea</name>
    <dbReference type="NCBI Taxonomy" id="139641"/>
    <lineage>
        <taxon>Eukaryota</taxon>
        <taxon>Fungi</taxon>
        <taxon>Dikarya</taxon>
        <taxon>Ascomycota</taxon>
        <taxon>Pezizomycotina</taxon>
        <taxon>Leotiomycetes</taxon>
        <taxon>Helotiales</taxon>
        <taxon>Sclerotiniaceae</taxon>
        <taxon>Botrytis</taxon>
    </lineage>
</organism>
<dbReference type="InterPro" id="IPR046347">
    <property type="entry name" value="bZIP_sf"/>
</dbReference>
<dbReference type="InterPro" id="IPR050946">
    <property type="entry name" value="AP-1_TF_bZIP"/>
</dbReference>
<feature type="compositionally biased region" description="Polar residues" evidence="10">
    <location>
        <begin position="379"/>
        <end position="389"/>
    </location>
</feature>
<dbReference type="PROSITE" id="PS50217">
    <property type="entry name" value="BZIP"/>
    <property type="match status" value="1"/>
</dbReference>
<dbReference type="GO" id="GO:0008652">
    <property type="term" value="P:amino acid biosynthetic process"/>
    <property type="evidence" value="ECO:0007669"/>
    <property type="project" value="UniProtKB-KW"/>
</dbReference>
<comment type="subcellular location">
    <subcellularLocation>
        <location evidence="1">Nucleus</location>
    </subcellularLocation>
</comment>
<keyword evidence="2" id="KW-0028">Amino-acid biosynthesis</keyword>
<dbReference type="AlphaFoldDB" id="A0A9P5HQT5"/>
<sequence length="457" mass="50196">MREQLTPSVNIPSSTNQNIPNSLNPPSPPNFPSQENLTSSNAFSSFSPSTATILPQEFNSFTTDSQSPWLPNSNSSSLPASTHQLSNNQYLNNPVQPDQPQQDFVLYESRTPNFHRTPSLFTASALTAQNRRHSSHLASASPLPQNQRVAAIIQSTGHSSNSAFTNRFNSPAQLVQHQQHFYASAPVSPATLQHPQRSRPQVPLFSQSTGSIPRTPNMVFQDMDLFGDEFTPFEGGSSTQNSYSSAFSSPAIPTMYDPINNLSSSSSTTNMSFVSPRDLSLRDSFATASAPNSAAFTNLTTPSTYNESPAFEYQDSPFIGQDGLNDNTAVQSGDPWFSLFPDAENFEQANATNSPLLVEEELEVAEQLNAKKDTRRKSGSATSPMSATSGIRKPSKALPPIIVEDSNDTVAMKRARNTLAARKSRQRKMQRMEELEDEITRLTAEVAHWKEKALRRT</sequence>
<feature type="domain" description="BZIP" evidence="11">
    <location>
        <begin position="413"/>
        <end position="445"/>
    </location>
</feature>
<evidence type="ECO:0000256" key="7">
    <source>
        <dbReference type="ARBA" id="ARBA00023242"/>
    </source>
</evidence>
<feature type="region of interest" description="Disordered" evidence="10">
    <location>
        <begin position="1"/>
        <end position="44"/>
    </location>
</feature>
<name>A0A9P5HQT5_9HELO</name>
<evidence type="ECO:0000256" key="8">
    <source>
        <dbReference type="ARBA" id="ARBA00061302"/>
    </source>
</evidence>
<dbReference type="GO" id="GO:0000978">
    <property type="term" value="F:RNA polymerase II cis-regulatory region sequence-specific DNA binding"/>
    <property type="evidence" value="ECO:0007669"/>
    <property type="project" value="TreeGrafter"/>
</dbReference>
<evidence type="ECO:0000256" key="3">
    <source>
        <dbReference type="ARBA" id="ARBA00023015"/>
    </source>
</evidence>
<evidence type="ECO:0000256" key="6">
    <source>
        <dbReference type="ARBA" id="ARBA00023163"/>
    </source>
</evidence>
<dbReference type="InterPro" id="IPR004827">
    <property type="entry name" value="bZIP"/>
</dbReference>
<dbReference type="EMBL" id="RCSW01000038">
    <property type="protein sequence ID" value="KAF7920232.1"/>
    <property type="molecule type" value="Genomic_DNA"/>
</dbReference>
<feature type="region of interest" description="Disordered" evidence="10">
    <location>
        <begin position="62"/>
        <end position="99"/>
    </location>
</feature>
<dbReference type="GO" id="GO:0005634">
    <property type="term" value="C:nucleus"/>
    <property type="evidence" value="ECO:0007669"/>
    <property type="project" value="UniProtKB-SubCell"/>
</dbReference>
<keyword evidence="13" id="KW-1185">Reference proteome</keyword>
<dbReference type="Pfam" id="PF07716">
    <property type="entry name" value="bZIP_2"/>
    <property type="match status" value="1"/>
</dbReference>
<dbReference type="PANTHER" id="PTHR11462:SF35">
    <property type="entry name" value="TRANSCRIPTION FACTOR JRA"/>
    <property type="match status" value="1"/>
</dbReference>
<evidence type="ECO:0000259" key="11">
    <source>
        <dbReference type="PROSITE" id="PS50217"/>
    </source>
</evidence>
<feature type="region of interest" description="Disordered" evidence="10">
    <location>
        <begin position="369"/>
        <end position="399"/>
    </location>
</feature>
<evidence type="ECO:0000256" key="5">
    <source>
        <dbReference type="ARBA" id="ARBA00023159"/>
    </source>
</evidence>
<feature type="compositionally biased region" description="Polar residues" evidence="10">
    <location>
        <begin position="82"/>
        <end position="95"/>
    </location>
</feature>
<comment type="caution">
    <text evidence="12">The sequence shown here is derived from an EMBL/GenBank/DDBJ whole genome shotgun (WGS) entry which is preliminary data.</text>
</comment>
<feature type="region of interest" description="Disordered" evidence="10">
    <location>
        <begin position="191"/>
        <end position="210"/>
    </location>
</feature>
<protein>
    <recommendedName>
        <fullName evidence="11">BZIP domain-containing protein</fullName>
    </recommendedName>
</protein>
<comment type="similarity">
    <text evidence="8">Belongs to the bZIP family. GCN4 subfamily.</text>
</comment>
<keyword evidence="6" id="KW-0804">Transcription</keyword>
<keyword evidence="4" id="KW-0238">DNA-binding</keyword>
<dbReference type="GO" id="GO:1903833">
    <property type="term" value="P:positive regulation of cellular response to amino acid starvation"/>
    <property type="evidence" value="ECO:0007669"/>
    <property type="project" value="TreeGrafter"/>
</dbReference>
<evidence type="ECO:0000313" key="12">
    <source>
        <dbReference type="EMBL" id="KAF7920232.1"/>
    </source>
</evidence>
<keyword evidence="7" id="KW-0539">Nucleus</keyword>
<dbReference type="GeneID" id="62155161"/>
<evidence type="ECO:0000256" key="1">
    <source>
        <dbReference type="ARBA" id="ARBA00004123"/>
    </source>
</evidence>
<dbReference type="PANTHER" id="PTHR11462">
    <property type="entry name" value="JUN TRANSCRIPTION FACTOR-RELATED"/>
    <property type="match status" value="1"/>
</dbReference>
<keyword evidence="5" id="KW-0010">Activator</keyword>
<evidence type="ECO:0000256" key="2">
    <source>
        <dbReference type="ARBA" id="ARBA00022605"/>
    </source>
</evidence>
<dbReference type="Proteomes" id="UP000710849">
    <property type="component" value="Unassembled WGS sequence"/>
</dbReference>
<dbReference type="SUPFAM" id="SSF57959">
    <property type="entry name" value="Leucine zipper domain"/>
    <property type="match status" value="1"/>
</dbReference>
<feature type="coiled-coil region" evidence="9">
    <location>
        <begin position="425"/>
        <end position="452"/>
    </location>
</feature>
<keyword evidence="3" id="KW-0805">Transcription regulation</keyword>
<dbReference type="GO" id="GO:0001080">
    <property type="term" value="P:nitrogen catabolite activation of transcription from RNA polymerase II promoter"/>
    <property type="evidence" value="ECO:0007669"/>
    <property type="project" value="TreeGrafter"/>
</dbReference>
<feature type="compositionally biased region" description="Low complexity" evidence="10">
    <location>
        <begin position="65"/>
        <end position="81"/>
    </location>
</feature>
<accession>A0A9P5HQT5</accession>
<evidence type="ECO:0000256" key="4">
    <source>
        <dbReference type="ARBA" id="ARBA00023125"/>
    </source>
</evidence>
<dbReference type="RefSeq" id="XP_038727139.1">
    <property type="nucleotide sequence ID" value="XM_038882088.1"/>
</dbReference>
<reference evidence="12 13" key="1">
    <citation type="journal article" date="2020" name="Genome Biol. Evol.">
        <title>Comparative genomics of Sclerotiniaceae.</title>
        <authorList>
            <person name="Valero Jimenez C.A."/>
            <person name="Steentjes M."/>
            <person name="Scholten O.E."/>
            <person name="Van Kan J.A.L."/>
        </authorList>
    </citation>
    <scope>NUCLEOTIDE SEQUENCE [LARGE SCALE GENOMIC DNA]</scope>
    <source>
        <strain evidence="12 13">MUCL 94</strain>
    </source>
</reference>
<dbReference type="PROSITE" id="PS00036">
    <property type="entry name" value="BZIP_BASIC"/>
    <property type="match status" value="1"/>
</dbReference>
<evidence type="ECO:0000313" key="13">
    <source>
        <dbReference type="Proteomes" id="UP000710849"/>
    </source>
</evidence>
<feature type="compositionally biased region" description="Polar residues" evidence="10">
    <location>
        <begin position="1"/>
        <end position="15"/>
    </location>
</feature>
<keyword evidence="9" id="KW-0175">Coiled coil</keyword>
<dbReference type="CDD" id="cd12193">
    <property type="entry name" value="bZIP_GCN4"/>
    <property type="match status" value="1"/>
</dbReference>
<dbReference type="GO" id="GO:0005667">
    <property type="term" value="C:transcription regulator complex"/>
    <property type="evidence" value="ECO:0007669"/>
    <property type="project" value="TreeGrafter"/>
</dbReference>
<evidence type="ECO:0000256" key="9">
    <source>
        <dbReference type="SAM" id="Coils"/>
    </source>
</evidence>
<dbReference type="FunFam" id="3.30.160.60:FF:001491">
    <property type="entry name" value="Cross-pathway control protein A"/>
    <property type="match status" value="1"/>
</dbReference>
<dbReference type="GO" id="GO:0000981">
    <property type="term" value="F:DNA-binding transcription factor activity, RNA polymerase II-specific"/>
    <property type="evidence" value="ECO:0007669"/>
    <property type="project" value="TreeGrafter"/>
</dbReference>
<feature type="compositionally biased region" description="Low complexity" evidence="10">
    <location>
        <begin position="32"/>
        <end position="44"/>
    </location>
</feature>